<accession>A0AA48GYD4</accession>
<dbReference type="FunFam" id="3.40.50.300:FF:000006">
    <property type="entry name" value="DNA-binding transcriptional regulator NtrC"/>
    <property type="match status" value="1"/>
</dbReference>
<dbReference type="InterPro" id="IPR003018">
    <property type="entry name" value="GAF"/>
</dbReference>
<dbReference type="Gene3D" id="3.40.50.300">
    <property type="entry name" value="P-loop containing nucleotide triphosphate hydrolases"/>
    <property type="match status" value="1"/>
</dbReference>
<keyword evidence="5" id="KW-0804">Transcription</keyword>
<dbReference type="InterPro" id="IPR002078">
    <property type="entry name" value="Sigma_54_int"/>
</dbReference>
<name>A0AA48GYD4_9BACT</name>
<dbReference type="SUPFAM" id="SSF55781">
    <property type="entry name" value="GAF domain-like"/>
    <property type="match status" value="1"/>
</dbReference>
<dbReference type="RefSeq" id="WP_316412817.1">
    <property type="nucleotide sequence ID" value="NZ_AP027080.1"/>
</dbReference>
<dbReference type="InterPro" id="IPR058031">
    <property type="entry name" value="AAA_lid_NorR"/>
</dbReference>
<dbReference type="PROSITE" id="PS00675">
    <property type="entry name" value="SIGMA54_INTERACT_1"/>
    <property type="match status" value="1"/>
</dbReference>
<dbReference type="SUPFAM" id="SSF46689">
    <property type="entry name" value="Homeodomain-like"/>
    <property type="match status" value="1"/>
</dbReference>
<dbReference type="InterPro" id="IPR009057">
    <property type="entry name" value="Homeodomain-like_sf"/>
</dbReference>
<dbReference type="Gene3D" id="1.10.8.60">
    <property type="match status" value="1"/>
</dbReference>
<dbReference type="Pfam" id="PF25601">
    <property type="entry name" value="AAA_lid_14"/>
    <property type="match status" value="1"/>
</dbReference>
<evidence type="ECO:0000256" key="4">
    <source>
        <dbReference type="ARBA" id="ARBA00023125"/>
    </source>
</evidence>
<dbReference type="Proteomes" id="UP001238179">
    <property type="component" value="Chromosome"/>
</dbReference>
<feature type="coiled-coil region" evidence="6">
    <location>
        <begin position="21"/>
        <end position="48"/>
    </location>
</feature>
<dbReference type="InterPro" id="IPR003593">
    <property type="entry name" value="AAA+_ATPase"/>
</dbReference>
<keyword evidence="3" id="KW-0805">Transcription regulation</keyword>
<keyword evidence="4" id="KW-0238">DNA-binding</keyword>
<dbReference type="Pfam" id="PF00158">
    <property type="entry name" value="Sigma54_activat"/>
    <property type="match status" value="1"/>
</dbReference>
<dbReference type="PROSITE" id="PS50045">
    <property type="entry name" value="SIGMA54_INTERACT_4"/>
    <property type="match status" value="1"/>
</dbReference>
<dbReference type="GO" id="GO:0005524">
    <property type="term" value="F:ATP binding"/>
    <property type="evidence" value="ECO:0007669"/>
    <property type="project" value="UniProtKB-KW"/>
</dbReference>
<evidence type="ECO:0000256" key="3">
    <source>
        <dbReference type="ARBA" id="ARBA00023015"/>
    </source>
</evidence>
<dbReference type="PANTHER" id="PTHR32071">
    <property type="entry name" value="TRANSCRIPTIONAL REGULATORY PROTEIN"/>
    <property type="match status" value="1"/>
</dbReference>
<dbReference type="PRINTS" id="PR01590">
    <property type="entry name" value="HTHFIS"/>
</dbReference>
<evidence type="ECO:0000256" key="6">
    <source>
        <dbReference type="SAM" id="Coils"/>
    </source>
</evidence>
<dbReference type="Gene3D" id="1.10.10.60">
    <property type="entry name" value="Homeodomain-like"/>
    <property type="match status" value="1"/>
</dbReference>
<sequence length="541" mass="60490">MMVPLSPGGVSPRRRAWLARARRSAARLGELRSRVERLEAERDRQTLVLHINHLLLEHLDPEGLFVAISSALQERVHHDFIALTAVNDDLSQERLRLLDLPAMRGQYTVGEEIPEFLPVASKALNTGKVDILGPDRIATIQPPALARLMEREGIAATCHLPLLSRHRILGVLSFGSRKEGTFTGELLILLEEVARLVAVALDNALTFQGIRSNRDKLEEEKQYLEEEVRGTFATREIIGSSPSLARVLDQIGTVAPSDATVLLLGESGTGKELLARAIHEGSKRRERTFVRLNCSAIPMGLVESELFGHERGAFTGAIARKVGRFELAHQGTLFLDEIGDLPLELQPKLLRAVQEREFERLGSSRTLSVDVRLIAATHRNLARMVEQGTFREDLFYRLNVFPIQVPPLRERRADIPTLVSYFTQKFAKAMDKRIEHIPPEAMAVLVDWPWPGNIREMQNLIERSVILSPGPDLRIPLGEMVQGRGPRAASPEATLEELERQGIREALEASGWVVSAAADRLGLKRTTLHSKMRKLGLHRPR</sequence>
<dbReference type="AlphaFoldDB" id="A0AA48GYD4"/>
<keyword evidence="1" id="KW-0547">Nucleotide-binding</keyword>
<organism evidence="8 9">
    <name type="scientific">Mesoterricola silvestris</name>
    <dbReference type="NCBI Taxonomy" id="2927979"/>
    <lineage>
        <taxon>Bacteria</taxon>
        <taxon>Pseudomonadati</taxon>
        <taxon>Acidobacteriota</taxon>
        <taxon>Holophagae</taxon>
        <taxon>Holophagales</taxon>
        <taxon>Holophagaceae</taxon>
        <taxon>Mesoterricola</taxon>
    </lineage>
</organism>
<evidence type="ECO:0000256" key="1">
    <source>
        <dbReference type="ARBA" id="ARBA00022741"/>
    </source>
</evidence>
<dbReference type="CDD" id="cd00009">
    <property type="entry name" value="AAA"/>
    <property type="match status" value="1"/>
</dbReference>
<evidence type="ECO:0000313" key="9">
    <source>
        <dbReference type="Proteomes" id="UP001238179"/>
    </source>
</evidence>
<dbReference type="Pfam" id="PF02954">
    <property type="entry name" value="HTH_8"/>
    <property type="match status" value="1"/>
</dbReference>
<dbReference type="EMBL" id="AP027080">
    <property type="protein sequence ID" value="BDU74146.1"/>
    <property type="molecule type" value="Genomic_DNA"/>
</dbReference>
<dbReference type="SMART" id="SM00382">
    <property type="entry name" value="AAA"/>
    <property type="match status" value="1"/>
</dbReference>
<dbReference type="InterPro" id="IPR027417">
    <property type="entry name" value="P-loop_NTPase"/>
</dbReference>
<evidence type="ECO:0000256" key="5">
    <source>
        <dbReference type="ARBA" id="ARBA00023163"/>
    </source>
</evidence>
<dbReference type="InterPro" id="IPR002197">
    <property type="entry name" value="HTH_Fis"/>
</dbReference>
<feature type="coiled-coil region" evidence="6">
    <location>
        <begin position="207"/>
        <end position="234"/>
    </location>
</feature>
<dbReference type="GO" id="GO:0043565">
    <property type="term" value="F:sequence-specific DNA binding"/>
    <property type="evidence" value="ECO:0007669"/>
    <property type="project" value="InterPro"/>
</dbReference>
<dbReference type="InterPro" id="IPR029016">
    <property type="entry name" value="GAF-like_dom_sf"/>
</dbReference>
<feature type="domain" description="Sigma-54 factor interaction" evidence="7">
    <location>
        <begin position="237"/>
        <end position="466"/>
    </location>
</feature>
<protein>
    <recommendedName>
        <fullName evidence="7">Sigma-54 factor interaction domain-containing protein</fullName>
    </recommendedName>
</protein>
<reference evidence="9" key="1">
    <citation type="journal article" date="2023" name="Int. J. Syst. Evol. Microbiol.">
        <title>Mesoterricola silvestris gen. nov., sp. nov., Mesoterricola sediminis sp. nov., Geothrix oryzae sp. nov., Geothrix edaphica sp. nov., Geothrix rubra sp. nov., and Geothrix limicola sp. nov., six novel members of Acidobacteriota isolated from soils.</title>
        <authorList>
            <person name="Itoh H."/>
            <person name="Sugisawa Y."/>
            <person name="Mise K."/>
            <person name="Xu Z."/>
            <person name="Kuniyasu M."/>
            <person name="Ushijima N."/>
            <person name="Kawano K."/>
            <person name="Kobayashi E."/>
            <person name="Shiratori Y."/>
            <person name="Masuda Y."/>
            <person name="Senoo K."/>
        </authorList>
    </citation>
    <scope>NUCLEOTIDE SEQUENCE [LARGE SCALE GENOMIC DNA]</scope>
    <source>
        <strain evidence="9">W79</strain>
    </source>
</reference>
<proteinExistence type="predicted"/>
<dbReference type="KEGG" id="msil:METEAL_33200"/>
<dbReference type="PANTHER" id="PTHR32071:SF123">
    <property type="entry name" value="DNA-BINDING TRANSCRIPTIONAL ACTIVATOR HYFR-RELATED"/>
    <property type="match status" value="1"/>
</dbReference>
<dbReference type="GO" id="GO:0006355">
    <property type="term" value="P:regulation of DNA-templated transcription"/>
    <property type="evidence" value="ECO:0007669"/>
    <property type="project" value="InterPro"/>
</dbReference>
<dbReference type="InterPro" id="IPR025662">
    <property type="entry name" value="Sigma_54_int_dom_ATP-bd_1"/>
</dbReference>
<dbReference type="Pfam" id="PF13185">
    <property type="entry name" value="GAF_2"/>
    <property type="match status" value="1"/>
</dbReference>
<dbReference type="SMART" id="SM00065">
    <property type="entry name" value="GAF"/>
    <property type="match status" value="1"/>
</dbReference>
<evidence type="ECO:0000256" key="2">
    <source>
        <dbReference type="ARBA" id="ARBA00022840"/>
    </source>
</evidence>
<keyword evidence="6" id="KW-0175">Coiled coil</keyword>
<evidence type="ECO:0000259" key="7">
    <source>
        <dbReference type="PROSITE" id="PS50045"/>
    </source>
</evidence>
<dbReference type="SUPFAM" id="SSF52540">
    <property type="entry name" value="P-loop containing nucleoside triphosphate hydrolases"/>
    <property type="match status" value="1"/>
</dbReference>
<keyword evidence="9" id="KW-1185">Reference proteome</keyword>
<dbReference type="Gene3D" id="3.30.450.40">
    <property type="match status" value="1"/>
</dbReference>
<evidence type="ECO:0000313" key="8">
    <source>
        <dbReference type="EMBL" id="BDU74146.1"/>
    </source>
</evidence>
<keyword evidence="2" id="KW-0067">ATP-binding</keyword>
<gene>
    <name evidence="8" type="ORF">METEAL_33200</name>
</gene>